<gene>
    <name evidence="2" type="ORF">AVDCRST_MAG64-1517</name>
</gene>
<feature type="non-terminal residue" evidence="2">
    <location>
        <position position="1"/>
    </location>
</feature>
<feature type="compositionally biased region" description="Basic residues" evidence="1">
    <location>
        <begin position="1"/>
        <end position="14"/>
    </location>
</feature>
<feature type="compositionally biased region" description="Basic and acidic residues" evidence="1">
    <location>
        <begin position="116"/>
        <end position="136"/>
    </location>
</feature>
<protein>
    <submittedName>
        <fullName evidence="2">Uncharacterized protein</fullName>
    </submittedName>
</protein>
<name>A0A6J4NXY9_9BACT</name>
<feature type="region of interest" description="Disordered" evidence="1">
    <location>
        <begin position="1"/>
        <end position="136"/>
    </location>
</feature>
<sequence>ALHRHRPSRDRLPRRAGPGGVVLQDVRDAGVGAERRGPAGDRDRLWRDAGRRRRGGDRVDAGEGPRPRPGELRKVPAGHPAPGVPRERLRRRPRPAPRRGRAVHHRARRGRRRRADRPLPRPGGERVADRAARKSV</sequence>
<organism evidence="2">
    <name type="scientific">uncultured Phycisphaerae bacterium</name>
    <dbReference type="NCBI Taxonomy" id="904963"/>
    <lineage>
        <taxon>Bacteria</taxon>
        <taxon>Pseudomonadati</taxon>
        <taxon>Planctomycetota</taxon>
        <taxon>Phycisphaerae</taxon>
        <taxon>environmental samples</taxon>
    </lineage>
</organism>
<accession>A0A6J4NXY9</accession>
<reference evidence="2" key="1">
    <citation type="submission" date="2020-02" db="EMBL/GenBank/DDBJ databases">
        <authorList>
            <person name="Meier V. D."/>
        </authorList>
    </citation>
    <scope>NUCLEOTIDE SEQUENCE</scope>
    <source>
        <strain evidence="2">AVDCRST_MAG64</strain>
    </source>
</reference>
<feature type="non-terminal residue" evidence="2">
    <location>
        <position position="136"/>
    </location>
</feature>
<evidence type="ECO:0000256" key="1">
    <source>
        <dbReference type="SAM" id="MobiDB-lite"/>
    </source>
</evidence>
<feature type="compositionally biased region" description="Basic and acidic residues" evidence="1">
    <location>
        <begin position="56"/>
        <end position="74"/>
    </location>
</feature>
<dbReference type="AlphaFoldDB" id="A0A6J4NXY9"/>
<feature type="compositionally biased region" description="Basic and acidic residues" evidence="1">
    <location>
        <begin position="25"/>
        <end position="49"/>
    </location>
</feature>
<evidence type="ECO:0000313" key="2">
    <source>
        <dbReference type="EMBL" id="CAA9395528.1"/>
    </source>
</evidence>
<feature type="compositionally biased region" description="Basic residues" evidence="1">
    <location>
        <begin position="88"/>
        <end position="115"/>
    </location>
</feature>
<dbReference type="EMBL" id="CADCUQ010000323">
    <property type="protein sequence ID" value="CAA9395528.1"/>
    <property type="molecule type" value="Genomic_DNA"/>
</dbReference>
<proteinExistence type="predicted"/>